<dbReference type="EMBL" id="MU273474">
    <property type="protein sequence ID" value="KAI0036249.1"/>
    <property type="molecule type" value="Genomic_DNA"/>
</dbReference>
<evidence type="ECO:0000313" key="1">
    <source>
        <dbReference type="EMBL" id="KAI0036249.1"/>
    </source>
</evidence>
<name>A0ACB8QWH4_9AGAM</name>
<sequence>MPSSAAPARVLACDPASISFDGAGEPSFSDPATEAAIDAAAALVAAHDVVAFPTETVYGLGASALDATSAARIFTTKGRPADNPLIVHVASPAMLAALLPPGYTLPPAYAALMRAFWPGPLTLLFPFAPDAVPSLVTAGQPTVAVRMPAHPVARALIARARVPLAAPSANASGKPSPTRAAHVLADLGRAPRGLALILDGGPCAVGLESTVVDGLRPDDTLRVLRPGGAAVEDIQRVL</sequence>
<dbReference type="Proteomes" id="UP000814128">
    <property type="component" value="Unassembled WGS sequence"/>
</dbReference>
<accession>A0ACB8QWH4</accession>
<organism evidence="1 2">
    <name type="scientific">Vararia minispora EC-137</name>
    <dbReference type="NCBI Taxonomy" id="1314806"/>
    <lineage>
        <taxon>Eukaryota</taxon>
        <taxon>Fungi</taxon>
        <taxon>Dikarya</taxon>
        <taxon>Basidiomycota</taxon>
        <taxon>Agaricomycotina</taxon>
        <taxon>Agaricomycetes</taxon>
        <taxon>Russulales</taxon>
        <taxon>Lachnocladiaceae</taxon>
        <taxon>Vararia</taxon>
    </lineage>
</organism>
<gene>
    <name evidence="1" type="ORF">K488DRAFT_41711</name>
</gene>
<reference evidence="1" key="2">
    <citation type="journal article" date="2022" name="New Phytol.">
        <title>Evolutionary transition to the ectomycorrhizal habit in the genomes of a hyperdiverse lineage of mushroom-forming fungi.</title>
        <authorList>
            <person name="Looney B."/>
            <person name="Miyauchi S."/>
            <person name="Morin E."/>
            <person name="Drula E."/>
            <person name="Courty P.E."/>
            <person name="Kohler A."/>
            <person name="Kuo A."/>
            <person name="LaButti K."/>
            <person name="Pangilinan J."/>
            <person name="Lipzen A."/>
            <person name="Riley R."/>
            <person name="Andreopoulos W."/>
            <person name="He G."/>
            <person name="Johnson J."/>
            <person name="Nolan M."/>
            <person name="Tritt A."/>
            <person name="Barry K.W."/>
            <person name="Grigoriev I.V."/>
            <person name="Nagy L.G."/>
            <person name="Hibbett D."/>
            <person name="Henrissat B."/>
            <person name="Matheny P.B."/>
            <person name="Labbe J."/>
            <person name="Martin F.M."/>
        </authorList>
    </citation>
    <scope>NUCLEOTIDE SEQUENCE</scope>
    <source>
        <strain evidence="1">EC-137</strain>
    </source>
</reference>
<keyword evidence="2" id="KW-1185">Reference proteome</keyword>
<proteinExistence type="predicted"/>
<evidence type="ECO:0000313" key="2">
    <source>
        <dbReference type="Proteomes" id="UP000814128"/>
    </source>
</evidence>
<reference evidence="1" key="1">
    <citation type="submission" date="2021-02" db="EMBL/GenBank/DDBJ databases">
        <authorList>
            <consortium name="DOE Joint Genome Institute"/>
            <person name="Ahrendt S."/>
            <person name="Looney B.P."/>
            <person name="Miyauchi S."/>
            <person name="Morin E."/>
            <person name="Drula E."/>
            <person name="Courty P.E."/>
            <person name="Chicoki N."/>
            <person name="Fauchery L."/>
            <person name="Kohler A."/>
            <person name="Kuo A."/>
            <person name="Labutti K."/>
            <person name="Pangilinan J."/>
            <person name="Lipzen A."/>
            <person name="Riley R."/>
            <person name="Andreopoulos W."/>
            <person name="He G."/>
            <person name="Johnson J."/>
            <person name="Barry K.W."/>
            <person name="Grigoriev I.V."/>
            <person name="Nagy L."/>
            <person name="Hibbett D."/>
            <person name="Henrissat B."/>
            <person name="Matheny P.B."/>
            <person name="Labbe J."/>
            <person name="Martin F."/>
        </authorList>
    </citation>
    <scope>NUCLEOTIDE SEQUENCE</scope>
    <source>
        <strain evidence="1">EC-137</strain>
    </source>
</reference>
<protein>
    <submittedName>
        <fullName evidence="1">DHBP synthase RibB-like alpha/beta domain-containing protein</fullName>
    </submittedName>
</protein>
<comment type="caution">
    <text evidence="1">The sequence shown here is derived from an EMBL/GenBank/DDBJ whole genome shotgun (WGS) entry which is preliminary data.</text>
</comment>
<feature type="non-terminal residue" evidence="1">
    <location>
        <position position="238"/>
    </location>
</feature>